<organism evidence="6 7">
    <name type="scientific">Pseudodonghicola flavimaris</name>
    <dbReference type="NCBI Taxonomy" id="3050036"/>
    <lineage>
        <taxon>Bacteria</taxon>
        <taxon>Pseudomonadati</taxon>
        <taxon>Pseudomonadota</taxon>
        <taxon>Alphaproteobacteria</taxon>
        <taxon>Rhodobacterales</taxon>
        <taxon>Paracoccaceae</taxon>
        <taxon>Pseudodonghicola</taxon>
    </lineage>
</organism>
<evidence type="ECO:0000313" key="7">
    <source>
        <dbReference type="Proteomes" id="UP001243757"/>
    </source>
</evidence>
<gene>
    <name evidence="6" type="ORF">QO033_12235</name>
</gene>
<accession>A0ABT7F1G3</accession>
<keyword evidence="3 4" id="KW-0732">Signal</keyword>
<dbReference type="InterPro" id="IPR030678">
    <property type="entry name" value="Peptide/Ni-bd"/>
</dbReference>
<dbReference type="RefSeq" id="WP_284481265.1">
    <property type="nucleotide sequence ID" value="NZ_JASNJD010000008.1"/>
</dbReference>
<feature type="signal peptide" evidence="4">
    <location>
        <begin position="1"/>
        <end position="15"/>
    </location>
</feature>
<feature type="domain" description="Solute-binding protein family 5" evidence="5">
    <location>
        <begin position="93"/>
        <end position="498"/>
    </location>
</feature>
<feature type="chain" id="PRO_5045369360" evidence="4">
    <location>
        <begin position="16"/>
        <end position="595"/>
    </location>
</feature>
<proteinExistence type="inferred from homology"/>
<evidence type="ECO:0000256" key="3">
    <source>
        <dbReference type="ARBA" id="ARBA00022729"/>
    </source>
</evidence>
<dbReference type="CDD" id="cd08497">
    <property type="entry name" value="MbnE-like"/>
    <property type="match status" value="1"/>
</dbReference>
<comment type="subcellular location">
    <subcellularLocation>
        <location evidence="1">Periplasm</location>
    </subcellularLocation>
</comment>
<dbReference type="InterPro" id="IPR000914">
    <property type="entry name" value="SBP_5_dom"/>
</dbReference>
<dbReference type="Gene3D" id="3.10.105.10">
    <property type="entry name" value="Dipeptide-binding Protein, Domain 3"/>
    <property type="match status" value="1"/>
</dbReference>
<dbReference type="Gene3D" id="3.40.190.10">
    <property type="entry name" value="Periplasmic binding protein-like II"/>
    <property type="match status" value="1"/>
</dbReference>
<sequence length="595" mass="66374">MICGITLFFTATAGAAAPSHGIAMYGDPALPPDFVALPYANPDAPKGGKVVFGNTGGFDSLNPFVQKGTAPWQMRFWSYESLMGRSQDEPFTLYGLLAESVETAPDRSWVEFTLRPEARFSDGSPVTVEDVIWSYRTLGTEGHLRYRGFWSQVARIEQTGPRSLRLSFTSKDRELALIAGMRPILKKAQWEGKDFTASGLTDIPIGTGAYVISDFEPGRYVSFRRNPDYWGKDLPLRRGTRNFDEMRIEFYGDGTVLFEAFKAGALSAVREFNAEKWQSQYDFPAVARGDVVKSVIPNQRPSGMTGLVMNSRHRPFADWRVRQALIEAFNFDYINDTMTGGAQPRITSYFSNSVLAMHPGPAEGRVRALLTPFADQLPPGALEGYSLPQGDGTARNRASLRRAVALLADAGWQVQDGELRDADGRPFRFSLLLRQADSEMQRVADLYDRALKRLGIAMQVETVDDAQYTTRTAALDFDMTSFRRDLSLSPGNEQRLYWGSAGAGQQGTRNLMGVASPAVDAMIDAMLTSETSEDFTAATRALDRVLMAGRYVIPIWAYDVSRIAHVRQMRYPADRLPIYGDGVEYMPDVWWWQDD</sequence>
<comment type="similarity">
    <text evidence="2">Belongs to the bacterial solute-binding protein 5 family.</text>
</comment>
<dbReference type="SUPFAM" id="SSF53850">
    <property type="entry name" value="Periplasmic binding protein-like II"/>
    <property type="match status" value="1"/>
</dbReference>
<protein>
    <submittedName>
        <fullName evidence="6">Extracellular solute-binding protein</fullName>
    </submittedName>
</protein>
<keyword evidence="7" id="KW-1185">Reference proteome</keyword>
<evidence type="ECO:0000256" key="1">
    <source>
        <dbReference type="ARBA" id="ARBA00004418"/>
    </source>
</evidence>
<reference evidence="6 7" key="1">
    <citation type="submission" date="2023-05" db="EMBL/GenBank/DDBJ databases">
        <title>Pseudodonghicola sp. nov.</title>
        <authorList>
            <person name="Huang J."/>
        </authorList>
    </citation>
    <scope>NUCLEOTIDE SEQUENCE [LARGE SCALE GENOMIC DNA]</scope>
    <source>
        <strain evidence="6 7">IC7</strain>
    </source>
</reference>
<dbReference type="PANTHER" id="PTHR30290">
    <property type="entry name" value="PERIPLASMIC BINDING COMPONENT OF ABC TRANSPORTER"/>
    <property type="match status" value="1"/>
</dbReference>
<name>A0ABT7F1G3_9RHOB</name>
<dbReference type="PANTHER" id="PTHR30290:SF64">
    <property type="entry name" value="ABC TRANSPORTER PERIPLASMIC BINDING PROTEIN"/>
    <property type="match status" value="1"/>
</dbReference>
<comment type="caution">
    <text evidence="6">The sequence shown here is derived from an EMBL/GenBank/DDBJ whole genome shotgun (WGS) entry which is preliminary data.</text>
</comment>
<evidence type="ECO:0000259" key="5">
    <source>
        <dbReference type="Pfam" id="PF00496"/>
    </source>
</evidence>
<evidence type="ECO:0000256" key="4">
    <source>
        <dbReference type="SAM" id="SignalP"/>
    </source>
</evidence>
<dbReference type="Proteomes" id="UP001243757">
    <property type="component" value="Unassembled WGS sequence"/>
</dbReference>
<dbReference type="PIRSF" id="PIRSF002741">
    <property type="entry name" value="MppA"/>
    <property type="match status" value="1"/>
</dbReference>
<dbReference type="EMBL" id="JASNJD010000008">
    <property type="protein sequence ID" value="MDK3018448.1"/>
    <property type="molecule type" value="Genomic_DNA"/>
</dbReference>
<dbReference type="InterPro" id="IPR039424">
    <property type="entry name" value="SBP_5"/>
</dbReference>
<evidence type="ECO:0000313" key="6">
    <source>
        <dbReference type="EMBL" id="MDK3018448.1"/>
    </source>
</evidence>
<dbReference type="Pfam" id="PF00496">
    <property type="entry name" value="SBP_bac_5"/>
    <property type="match status" value="1"/>
</dbReference>
<evidence type="ECO:0000256" key="2">
    <source>
        <dbReference type="ARBA" id="ARBA00005695"/>
    </source>
</evidence>